<proteinExistence type="predicted"/>
<accession>A0A7S6VTN1</accession>
<protein>
    <recommendedName>
        <fullName evidence="4">SH3 domain-containing protein</fullName>
    </recommendedName>
</protein>
<dbReference type="EMBL" id="CP048659">
    <property type="protein sequence ID" value="QOW44708.1"/>
    <property type="molecule type" value="Genomic_DNA"/>
</dbReference>
<keyword evidence="1" id="KW-0732">Signal</keyword>
<dbReference type="RefSeq" id="WP_174493463.1">
    <property type="nucleotide sequence ID" value="NZ_CP048659.1"/>
</dbReference>
<evidence type="ECO:0008006" key="4">
    <source>
        <dbReference type="Google" id="ProtNLM"/>
    </source>
</evidence>
<evidence type="ECO:0000256" key="1">
    <source>
        <dbReference type="SAM" id="SignalP"/>
    </source>
</evidence>
<evidence type="ECO:0000313" key="3">
    <source>
        <dbReference type="Proteomes" id="UP000593966"/>
    </source>
</evidence>
<feature type="chain" id="PRO_5032412901" description="SH3 domain-containing protein" evidence="1">
    <location>
        <begin position="19"/>
        <end position="119"/>
    </location>
</feature>
<sequence>MKKLVFIFCCILSIDSYAAHSCDRLAQIADKHGVMYGTKYSFTVVGKKGFRSYFHSAPSEQCKLKNTFIIPNDSVIAYQDFKHENQDWMYVMYIDKNGNDTSGWVKAKDFKVSGRMSPN</sequence>
<reference evidence="2 3" key="1">
    <citation type="submission" date="2020-02" db="EMBL/GenBank/DDBJ databases">
        <title>Tigecycline-resistant Acinetobacter species from pigs and migratory birds.</title>
        <authorList>
            <person name="Chen C."/>
            <person name="Sun J."/>
            <person name="Liao X.-P."/>
            <person name="Liu Y.-H."/>
        </authorList>
    </citation>
    <scope>NUCLEOTIDE SEQUENCE [LARGE SCALE GENOMIC DNA]</scope>
    <source>
        <strain evidence="2 3">YH12207_T</strain>
    </source>
</reference>
<keyword evidence="3" id="KW-1185">Reference proteome</keyword>
<name>A0A7S6VTN1_9GAMM</name>
<dbReference type="AlphaFoldDB" id="A0A7S6VTN1"/>
<gene>
    <name evidence="2" type="ORF">G0028_01645</name>
</gene>
<feature type="signal peptide" evidence="1">
    <location>
        <begin position="1"/>
        <end position="18"/>
    </location>
</feature>
<dbReference type="Proteomes" id="UP000593966">
    <property type="component" value="Chromosome"/>
</dbReference>
<organism evidence="2 3">
    <name type="scientific">Acinetobacter piscicola</name>
    <dbReference type="NCBI Taxonomy" id="2006115"/>
    <lineage>
        <taxon>Bacteria</taxon>
        <taxon>Pseudomonadati</taxon>
        <taxon>Pseudomonadota</taxon>
        <taxon>Gammaproteobacteria</taxon>
        <taxon>Moraxellales</taxon>
        <taxon>Moraxellaceae</taxon>
        <taxon>Acinetobacter</taxon>
    </lineage>
</organism>
<evidence type="ECO:0000313" key="2">
    <source>
        <dbReference type="EMBL" id="QOW44708.1"/>
    </source>
</evidence>